<feature type="compositionally biased region" description="Basic residues" evidence="1">
    <location>
        <begin position="488"/>
        <end position="504"/>
    </location>
</feature>
<protein>
    <submittedName>
        <fullName evidence="2">YALI0A13695p</fullName>
    </submittedName>
</protein>
<evidence type="ECO:0000256" key="1">
    <source>
        <dbReference type="SAM" id="MobiDB-lite"/>
    </source>
</evidence>
<evidence type="ECO:0000313" key="2">
    <source>
        <dbReference type="EMBL" id="CAG83974.1"/>
    </source>
</evidence>
<feature type="compositionally biased region" description="Low complexity" evidence="1">
    <location>
        <begin position="108"/>
        <end position="120"/>
    </location>
</feature>
<gene>
    <name evidence="2" type="ORF">YALI0_A13695g</name>
</gene>
<feature type="compositionally biased region" description="Basic and acidic residues" evidence="1">
    <location>
        <begin position="454"/>
        <end position="469"/>
    </location>
</feature>
<feature type="compositionally biased region" description="Polar residues" evidence="1">
    <location>
        <begin position="73"/>
        <end position="97"/>
    </location>
</feature>
<accession>Q6CH17</accession>
<reference evidence="2 3" key="1">
    <citation type="journal article" date="2004" name="Nature">
        <title>Genome evolution in yeasts.</title>
        <authorList>
            <consortium name="Genolevures"/>
            <person name="Dujon B."/>
            <person name="Sherman D."/>
            <person name="Fischer G."/>
            <person name="Durrens P."/>
            <person name="Casaregola S."/>
            <person name="Lafontaine I."/>
            <person name="de Montigny J."/>
            <person name="Marck C."/>
            <person name="Neuveglise C."/>
            <person name="Talla E."/>
            <person name="Goffard N."/>
            <person name="Frangeul L."/>
            <person name="Aigle M."/>
            <person name="Anthouard V."/>
            <person name="Babour A."/>
            <person name="Barbe V."/>
            <person name="Barnay S."/>
            <person name="Blanchin S."/>
            <person name="Beckerich J.M."/>
            <person name="Beyne E."/>
            <person name="Bleykasten C."/>
            <person name="Boisrame A."/>
            <person name="Boyer J."/>
            <person name="Cattolico L."/>
            <person name="Confanioleri F."/>
            <person name="de Daruvar A."/>
            <person name="Despons L."/>
            <person name="Fabre E."/>
            <person name="Fairhead C."/>
            <person name="Ferry-Dumazet H."/>
            <person name="Groppi A."/>
            <person name="Hantraye F."/>
            <person name="Hennequin C."/>
            <person name="Jauniaux N."/>
            <person name="Joyet P."/>
            <person name="Kachouri R."/>
            <person name="Kerrest A."/>
            <person name="Koszul R."/>
            <person name="Lemaire M."/>
            <person name="Lesur I."/>
            <person name="Ma L."/>
            <person name="Muller H."/>
            <person name="Nicaud J.M."/>
            <person name="Nikolski M."/>
            <person name="Oztas S."/>
            <person name="Ozier-Kalogeropoulos O."/>
            <person name="Pellenz S."/>
            <person name="Potier S."/>
            <person name="Richard G.F."/>
            <person name="Straub M.L."/>
            <person name="Suleau A."/>
            <person name="Swennene D."/>
            <person name="Tekaia F."/>
            <person name="Wesolowski-Louvel M."/>
            <person name="Westhof E."/>
            <person name="Wirth B."/>
            <person name="Zeniou-Meyer M."/>
            <person name="Zivanovic I."/>
            <person name="Bolotin-Fukuhara M."/>
            <person name="Thierry A."/>
            <person name="Bouchier C."/>
            <person name="Caudron B."/>
            <person name="Scarpelli C."/>
            <person name="Gaillardin C."/>
            <person name="Weissenbach J."/>
            <person name="Wincker P."/>
            <person name="Souciet J.L."/>
        </authorList>
    </citation>
    <scope>NUCLEOTIDE SEQUENCE [LARGE SCALE GENOMIC DNA]</scope>
    <source>
        <strain evidence="3">CLIB 122 / E 150</strain>
    </source>
</reference>
<organism evidence="2 3">
    <name type="scientific">Yarrowia lipolytica (strain CLIB 122 / E 150)</name>
    <name type="common">Yeast</name>
    <name type="synonym">Candida lipolytica</name>
    <dbReference type="NCBI Taxonomy" id="284591"/>
    <lineage>
        <taxon>Eukaryota</taxon>
        <taxon>Fungi</taxon>
        <taxon>Dikarya</taxon>
        <taxon>Ascomycota</taxon>
        <taxon>Saccharomycotina</taxon>
        <taxon>Dipodascomycetes</taxon>
        <taxon>Dipodascales</taxon>
        <taxon>Dipodascales incertae sedis</taxon>
        <taxon>Yarrowia</taxon>
    </lineage>
</organism>
<dbReference type="VEuPathDB" id="FungiDB:YALI0_A13695g"/>
<sequence>MKDKQRRPRSKAKMKDKQSFLSFSKGKLLASKRPALSSESKKMSNKWPNKPLLRKLRKSPIKSTPKDLRPTCLASSSRPVTAVQETPESGMSSSYLTTPLAKHKKQLFGSGSNSGSSFSSDTDYQTPPEDPVEIPTVMKQESFMDKLNRTVRDKFEGPSFDLSNQLSDRRSTQEIIIISSDDDTPPEGRVKKIRTALKRESFMNKLNRTVRDKFEGPSFALEQSSGIRTSKQSTQNVIIFSTDDESCGGLEDRWGTQDAIIFSSDDESCGGQEDTTAMKRESFMSKLNRSVPDKFEGPSFDLKLSSDILTNSRSTRDSIIFSSDDESCGGQEDTTAMKRESFMSKLNRSVPDKFEGPSFDLKLSSDIPTNSRSTRDSIIFSSDDESCEGQDDTTVKPSGSSVIIISSSETSPVDVNHQLRDFHCRIINSTPLDRKKKRSVEGGNTRSPKRRATKKEGAVKLEILMKKSEITPAPCKSIPRPSTPRKAALVRKTPRKTSPRRRSTLKNTSSKVIPETHSDSPISASRNKNIQYYFSSSPTMTASPLSPSQDLSSDDSTLSPAQDLSSEGVFSSPVKVQRYVHTADPTSMSLSSAQDLLSDGLFSSPTKPRPLRTVNNKRSPDNPKSPDSDHGLFDSDCPGSTSYFDGFDMDSESDPELKISYNDVDVKQRAEDRLAEILKEVNQTSSSTTPRGGSNAPEDEVAVKYQAAKLKEAERIQQHQEKKEAYYKKLEEEEETKRKQQLMDAPLIECETADVEVFSNDTESIGFAPRHKLLRVMNEASLRPSQVLPRQAVDLEFSTIDVQWLLVKLARETSSVERQHIVPHLQKADTKLTRDHMEKVMKAIGLRYWDKRKGSCENQASAYSVLNKSRRTESMPCTPVKPKRPGRMSSNTPITPVKALRMDSPFSLIGSFDSPASFSMASPSKTAKTPQPPPPFRYRSAESLADFFDTMAQLIEPDCIEFLFRLLLLVSSDSSLDSLQSDTSAAYAGMACLLGKDEFTVEQALELVCDTVDLKSAQTRVLQALFCGTDNTMSKLGHSCASVFFLREYIQGKTAGELASRCSADRSILDATFLDNLVDFSHQSEKPSSYIRHMFGFFAQTMDPTSVKTWKPEQKRKADSALKSRSDFVDNLDDFKFNALVMSWLTRVSTEFIVVEPAFCAVSF</sequence>
<feature type="region of interest" description="Disordered" evidence="1">
    <location>
        <begin position="357"/>
        <end position="376"/>
    </location>
</feature>
<feature type="region of interest" description="Disordered" evidence="1">
    <location>
        <begin position="433"/>
        <end position="524"/>
    </location>
</feature>
<evidence type="ECO:0000313" key="3">
    <source>
        <dbReference type="Proteomes" id="UP000001300"/>
    </source>
</evidence>
<feature type="region of interest" description="Disordered" evidence="1">
    <location>
        <begin position="538"/>
        <end position="569"/>
    </location>
</feature>
<feature type="region of interest" description="Disordered" evidence="1">
    <location>
        <begin position="678"/>
        <end position="698"/>
    </location>
</feature>
<name>Q6CH17_YARLI</name>
<dbReference type="Proteomes" id="UP000001300">
    <property type="component" value="Chromosome A"/>
</dbReference>
<feature type="compositionally biased region" description="Polar residues" evidence="1">
    <location>
        <begin position="681"/>
        <end position="692"/>
    </location>
</feature>
<dbReference type="OrthoDB" id="4101512at2759"/>
<proteinExistence type="predicted"/>
<dbReference type="EMBL" id="CR382127">
    <property type="protein sequence ID" value="CAG83974.1"/>
    <property type="molecule type" value="Genomic_DNA"/>
</dbReference>
<keyword evidence="3" id="KW-1185">Reference proteome</keyword>
<feature type="compositionally biased region" description="Basic residues" evidence="1">
    <location>
        <begin position="1"/>
        <end position="12"/>
    </location>
</feature>
<feature type="region of interest" description="Disordered" evidence="1">
    <location>
        <begin position="599"/>
        <end position="637"/>
    </location>
</feature>
<feature type="compositionally biased region" description="Low complexity" evidence="1">
    <location>
        <begin position="543"/>
        <end position="560"/>
    </location>
</feature>
<dbReference type="KEGG" id="yli:2906366"/>
<dbReference type="AlphaFoldDB" id="Q6CH17"/>
<dbReference type="InParanoid" id="Q6CH17"/>
<dbReference type="HOGENOM" id="CLU_309773_0_0_1"/>
<feature type="region of interest" description="Disordered" evidence="1">
    <location>
        <begin position="873"/>
        <end position="894"/>
    </location>
</feature>
<dbReference type="RefSeq" id="XP_500045.2">
    <property type="nucleotide sequence ID" value="XM_500045.2"/>
</dbReference>
<feature type="compositionally biased region" description="Basic and acidic residues" evidence="1">
    <location>
        <begin position="618"/>
        <end position="633"/>
    </location>
</feature>
<feature type="region of interest" description="Disordered" evidence="1">
    <location>
        <begin position="1"/>
        <end position="136"/>
    </location>
</feature>